<dbReference type="EMBL" id="JARJJS010000001">
    <property type="protein sequence ID" value="MDF4024027.1"/>
    <property type="molecule type" value="Genomic_DNA"/>
</dbReference>
<gene>
    <name evidence="2" type="ORF">P3W24_03435</name>
</gene>
<evidence type="ECO:0000313" key="3">
    <source>
        <dbReference type="Proteomes" id="UP001528850"/>
    </source>
</evidence>
<dbReference type="Pfam" id="PF11871">
    <property type="entry name" value="DUF3391"/>
    <property type="match status" value="1"/>
</dbReference>
<dbReference type="Gene3D" id="1.10.3210.10">
    <property type="entry name" value="Hypothetical protein af1432"/>
    <property type="match status" value="1"/>
</dbReference>
<comment type="caution">
    <text evidence="2">The sequence shown here is derived from an EMBL/GenBank/DDBJ whole genome shotgun (WGS) entry which is preliminary data.</text>
</comment>
<dbReference type="NCBIfam" id="TIGR00277">
    <property type="entry name" value="HDIG"/>
    <property type="match status" value="1"/>
</dbReference>
<evidence type="ECO:0000313" key="2">
    <source>
        <dbReference type="EMBL" id="MDF4024027.1"/>
    </source>
</evidence>
<dbReference type="InterPro" id="IPR037522">
    <property type="entry name" value="HD_GYP_dom"/>
</dbReference>
<name>A0ABT6B9Q3_9GAMM</name>
<proteinExistence type="predicted"/>
<organism evidence="2 3">
    <name type="scientific">Luteibacter sahnii</name>
    <dbReference type="NCBI Taxonomy" id="3021977"/>
    <lineage>
        <taxon>Bacteria</taxon>
        <taxon>Pseudomonadati</taxon>
        <taxon>Pseudomonadota</taxon>
        <taxon>Gammaproteobacteria</taxon>
        <taxon>Lysobacterales</taxon>
        <taxon>Rhodanobacteraceae</taxon>
        <taxon>Luteibacter</taxon>
    </lineage>
</organism>
<dbReference type="SUPFAM" id="SSF109604">
    <property type="entry name" value="HD-domain/PDEase-like"/>
    <property type="match status" value="1"/>
</dbReference>
<dbReference type="PANTHER" id="PTHR43155">
    <property type="entry name" value="CYCLIC DI-GMP PHOSPHODIESTERASE PA4108-RELATED"/>
    <property type="match status" value="1"/>
</dbReference>
<dbReference type="InterPro" id="IPR006675">
    <property type="entry name" value="HDIG_dom"/>
</dbReference>
<accession>A0ABT6B9Q3</accession>
<reference evidence="2 3" key="1">
    <citation type="journal article" date="2024" name="Curr. Microbiol.">
        <title>Luteibacter sahnii sp. nov., A Novel Yellow-Colored Xanthomonadin Pigment Producing Probiotic Bacterium from Healthy Rice Seed Microbiome.</title>
        <authorList>
            <person name="Jaiswal G."/>
            <person name="Rana R."/>
            <person name="Nayak P.K."/>
            <person name="Chouhan R."/>
            <person name="Gandhi S.G."/>
            <person name="Patel H.K."/>
            <person name="Patil P.B."/>
        </authorList>
    </citation>
    <scope>NUCLEOTIDE SEQUENCE [LARGE SCALE GENOMIC DNA]</scope>
    <source>
        <strain evidence="2 3">PPL201</strain>
    </source>
</reference>
<dbReference type="Pfam" id="PF13487">
    <property type="entry name" value="HD_5"/>
    <property type="match status" value="1"/>
</dbReference>
<keyword evidence="3" id="KW-1185">Reference proteome</keyword>
<dbReference type="SMART" id="SM00471">
    <property type="entry name" value="HDc"/>
    <property type="match status" value="1"/>
</dbReference>
<dbReference type="CDD" id="cd00077">
    <property type="entry name" value="HDc"/>
    <property type="match status" value="1"/>
</dbReference>
<dbReference type="InterPro" id="IPR021812">
    <property type="entry name" value="DUF3391"/>
</dbReference>
<dbReference type="PROSITE" id="PS51832">
    <property type="entry name" value="HD_GYP"/>
    <property type="match status" value="1"/>
</dbReference>
<feature type="domain" description="HD-GYP" evidence="1">
    <location>
        <begin position="155"/>
        <end position="350"/>
    </location>
</feature>
<dbReference type="PANTHER" id="PTHR43155:SF2">
    <property type="entry name" value="CYCLIC DI-GMP PHOSPHODIESTERASE PA4108"/>
    <property type="match status" value="1"/>
</dbReference>
<evidence type="ECO:0000259" key="1">
    <source>
        <dbReference type="PROSITE" id="PS51832"/>
    </source>
</evidence>
<sequence>MPGCGVLASALPAGVPTPLPRFPSWIQKAHLPVASQTLRQIPTDRLRIGMFVHSLGMTWTSHPFWRRKFLVESPSDLEKIAGLGIPTVCIDTALGLDLPEDPAPVAEPVRAAAPVDPRQLRDAAGRVVAQLFDDAQQGRVLDLDGSRWAVDGIVHSVDTEPDALLAELRCKATVDYTHLHSVAVSALMVRFARHLGLDDKDVRHAALAGLLHDVGKARVSPALLNHPGRLEPRDMNVVREHASHGHRLLVRCHGLDPVVMDACLHHHERFDGDGYPHGLAGEQIQLLARMVSLCDVFDALTSNRAYKRAWDPAVALQTMATWDGQFDPRLFRAFVRVVGVYPPGSLVRLSHGYLGVVFGRNGPSITRPCVRVFYSWENASRVTPFDIDLSAADDTVQIVAKEDGQEWPFDELAELTRVRACGA</sequence>
<protein>
    <submittedName>
        <fullName evidence="2">HD-GYP domain-containing protein</fullName>
    </submittedName>
</protein>
<dbReference type="Proteomes" id="UP001528850">
    <property type="component" value="Unassembled WGS sequence"/>
</dbReference>
<dbReference type="InterPro" id="IPR003607">
    <property type="entry name" value="HD/PDEase_dom"/>
</dbReference>